<proteinExistence type="predicted"/>
<dbReference type="InterPro" id="IPR013108">
    <property type="entry name" value="Amidohydro_3"/>
</dbReference>
<dbReference type="InterPro" id="IPR032466">
    <property type="entry name" value="Metal_Hydrolase"/>
</dbReference>
<dbReference type="OrthoDB" id="9797498at2"/>
<name>A0A2A4G8I2_9FLAO</name>
<dbReference type="NCBIfam" id="NF006560">
    <property type="entry name" value="PRK09061.1"/>
    <property type="match status" value="1"/>
</dbReference>
<dbReference type="AlphaFoldDB" id="A0A2A4G8I2"/>
<dbReference type="InterPro" id="IPR050138">
    <property type="entry name" value="DHOase/Allantoinase_Hydrolase"/>
</dbReference>
<dbReference type="RefSeq" id="WP_097442798.1">
    <property type="nucleotide sequence ID" value="NZ_NBWU01000004.1"/>
</dbReference>
<accession>A0A2A4G8I2</accession>
<dbReference type="PANTHER" id="PTHR43668:SF2">
    <property type="entry name" value="ALLANTOINASE"/>
    <property type="match status" value="1"/>
</dbReference>
<dbReference type="SUPFAM" id="SSF51338">
    <property type="entry name" value="Composite domain of metallo-dependent hydrolases"/>
    <property type="match status" value="1"/>
</dbReference>
<keyword evidence="3" id="KW-1185">Reference proteome</keyword>
<gene>
    <name evidence="2" type="ORF">B7P33_12595</name>
</gene>
<dbReference type="Gene3D" id="2.30.40.10">
    <property type="entry name" value="Urease, subunit C, domain 1"/>
    <property type="match status" value="1"/>
</dbReference>
<evidence type="ECO:0000313" key="2">
    <source>
        <dbReference type="EMBL" id="PCE64072.1"/>
    </source>
</evidence>
<protein>
    <submittedName>
        <fullName evidence="2">D-glutamate deacylase</fullName>
    </submittedName>
</protein>
<dbReference type="GO" id="GO:0006145">
    <property type="term" value="P:purine nucleobase catabolic process"/>
    <property type="evidence" value="ECO:0007669"/>
    <property type="project" value="TreeGrafter"/>
</dbReference>
<feature type="domain" description="Amidohydrolase 3" evidence="1">
    <location>
        <begin position="87"/>
        <end position="513"/>
    </location>
</feature>
<evidence type="ECO:0000259" key="1">
    <source>
        <dbReference type="Pfam" id="PF07969"/>
    </source>
</evidence>
<evidence type="ECO:0000313" key="3">
    <source>
        <dbReference type="Proteomes" id="UP000219559"/>
    </source>
</evidence>
<comment type="caution">
    <text evidence="2">The sequence shown here is derived from an EMBL/GenBank/DDBJ whole genome shotgun (WGS) entry which is preliminary data.</text>
</comment>
<dbReference type="GO" id="GO:0004038">
    <property type="term" value="F:allantoinase activity"/>
    <property type="evidence" value="ECO:0007669"/>
    <property type="project" value="TreeGrafter"/>
</dbReference>
<sequence length="530" mass="58240">MKTIRKSGLFLLLYFVVLSCQSKKSNSVGSIEDSKETNYTADHTFDTVILGGRVIDPETELDAIRNLGLVNGKVALITEEKIQGKQSIDATGLVVSPGFIDLHAHGQNISAYRMQAVQGVTTALELESGLLPISDWYETQATKKLPIHYGAAVGWTYARIATFQNNSPEATAAYFQKAQSDNSWKDEIASPEQLSKIMKLVEEGLEQGGLGIGINGGYAPGYGRKEYFELAKLAKKHEVSTYTHVRYSSIPEPQSTFEAFEELLALAALTQARMHICHINSNSLKDIDACLELYEMAKKNGLPVTCGAYPWGAASTVIGAAMFDGADWKERMGYDETAFQVGEKRLDADSFKKIRTEAPGTFVSYHQLDETKAEELAMLDKSITHPDILVESDAMPWYTQEGQAYEGNAWPIPNNLVAHPRSSGTFAKILGSYVRDRKLLTMSDAIRKMSLMPAQTLEDFVPQMKNKGRIQAGMDADIVIFDPKTIAAVGTYAEPYHPAIGVKHLLVMGQTVVSNGELQLDAAPGKPIRR</sequence>
<dbReference type="PANTHER" id="PTHR43668">
    <property type="entry name" value="ALLANTOINASE"/>
    <property type="match status" value="1"/>
</dbReference>
<dbReference type="Gene3D" id="3.20.20.140">
    <property type="entry name" value="Metal-dependent hydrolases"/>
    <property type="match status" value="1"/>
</dbReference>
<dbReference type="Pfam" id="PF07969">
    <property type="entry name" value="Amidohydro_3"/>
    <property type="match status" value="1"/>
</dbReference>
<dbReference type="Proteomes" id="UP000219559">
    <property type="component" value="Unassembled WGS sequence"/>
</dbReference>
<dbReference type="InterPro" id="IPR011059">
    <property type="entry name" value="Metal-dep_hydrolase_composite"/>
</dbReference>
<reference evidence="2 3" key="1">
    <citation type="submission" date="2017-04" db="EMBL/GenBank/DDBJ databases">
        <title>A new member of the family Flavobacteriaceae isolated from ascidians.</title>
        <authorList>
            <person name="Chen L."/>
        </authorList>
    </citation>
    <scope>NUCLEOTIDE SEQUENCE [LARGE SCALE GENOMIC DNA]</scope>
    <source>
        <strain evidence="2 3">HQA918</strain>
    </source>
</reference>
<dbReference type="PROSITE" id="PS51257">
    <property type="entry name" value="PROKAR_LIPOPROTEIN"/>
    <property type="match status" value="1"/>
</dbReference>
<organism evidence="2 3">
    <name type="scientific">Sediminicola luteus</name>
    <dbReference type="NCBI Taxonomy" id="319238"/>
    <lineage>
        <taxon>Bacteria</taxon>
        <taxon>Pseudomonadati</taxon>
        <taxon>Bacteroidota</taxon>
        <taxon>Flavobacteriia</taxon>
        <taxon>Flavobacteriales</taxon>
        <taxon>Flavobacteriaceae</taxon>
        <taxon>Sediminicola</taxon>
    </lineage>
</organism>
<dbReference type="SUPFAM" id="SSF51556">
    <property type="entry name" value="Metallo-dependent hydrolases"/>
    <property type="match status" value="1"/>
</dbReference>
<dbReference type="GO" id="GO:0005737">
    <property type="term" value="C:cytoplasm"/>
    <property type="evidence" value="ECO:0007669"/>
    <property type="project" value="TreeGrafter"/>
</dbReference>
<dbReference type="EMBL" id="NBWU01000004">
    <property type="protein sequence ID" value="PCE64072.1"/>
    <property type="molecule type" value="Genomic_DNA"/>
</dbReference>